<dbReference type="GO" id="GO:0016491">
    <property type="term" value="F:oxidoreductase activity"/>
    <property type="evidence" value="ECO:0007669"/>
    <property type="project" value="UniProtKB-KW"/>
</dbReference>
<gene>
    <name evidence="6" type="ORF">UFOPK2624_00818</name>
    <name evidence="7" type="ORF">UFOPK3927_00697</name>
    <name evidence="5" type="ORF">UFOPK4201_01580</name>
</gene>
<dbReference type="SMART" id="SM00822">
    <property type="entry name" value="PKS_KR"/>
    <property type="match status" value="1"/>
</dbReference>
<comment type="similarity">
    <text evidence="1">Belongs to the short-chain dehydrogenases/reductases (SDR) family.</text>
</comment>
<evidence type="ECO:0000313" key="7">
    <source>
        <dbReference type="EMBL" id="CAB4980678.1"/>
    </source>
</evidence>
<evidence type="ECO:0000256" key="3">
    <source>
        <dbReference type="ARBA" id="ARBA00023002"/>
    </source>
</evidence>
<dbReference type="AlphaFoldDB" id="A0A6J6APW4"/>
<dbReference type="Pfam" id="PF00106">
    <property type="entry name" value="adh_short"/>
    <property type="match status" value="1"/>
</dbReference>
<dbReference type="PANTHER" id="PTHR43391:SF14">
    <property type="entry name" value="DEHYDROGENASE_REDUCTASE SDR FAMILY PROTEIN 7-LIKE"/>
    <property type="match status" value="1"/>
</dbReference>
<keyword evidence="2" id="KW-0521">NADP</keyword>
<evidence type="ECO:0000259" key="4">
    <source>
        <dbReference type="SMART" id="SM00822"/>
    </source>
</evidence>
<dbReference type="SUPFAM" id="SSF51735">
    <property type="entry name" value="NAD(P)-binding Rossmann-fold domains"/>
    <property type="match status" value="1"/>
</dbReference>
<dbReference type="PANTHER" id="PTHR43391">
    <property type="entry name" value="RETINOL DEHYDROGENASE-RELATED"/>
    <property type="match status" value="1"/>
</dbReference>
<dbReference type="InterPro" id="IPR057326">
    <property type="entry name" value="KR_dom"/>
</dbReference>
<evidence type="ECO:0000256" key="1">
    <source>
        <dbReference type="ARBA" id="ARBA00006484"/>
    </source>
</evidence>
<accession>A0A6J6APW4</accession>
<dbReference type="InterPro" id="IPR002347">
    <property type="entry name" value="SDR_fam"/>
</dbReference>
<keyword evidence="3" id="KW-0560">Oxidoreductase</keyword>
<dbReference type="EMBL" id="CAEUNJ010000080">
    <property type="protein sequence ID" value="CAB4372536.1"/>
    <property type="molecule type" value="Genomic_DNA"/>
</dbReference>
<evidence type="ECO:0000256" key="2">
    <source>
        <dbReference type="ARBA" id="ARBA00022857"/>
    </source>
</evidence>
<sequence>MNSEIKGCSVLVVGASAGIGRSAAKSFAAAGANVMAVGRREDKLRELASAIELQWCAADITEAGEPERVIAETVREFGRIDILVNVAAVSPMVLLSQATPEELLSVFNSNVVGPSQVCRSALAHLNQNAIVAFVSSETVGRPRRGLVPYGASKAALEELVNGWRVENPEFRFTTVRVGATVGTDFGRDFGGDLLGECLNDWIKGGHLSANMMSPEDVGDALAETLAVGFLHPAIELTDFSLRPPGPLADLG</sequence>
<evidence type="ECO:0000313" key="5">
    <source>
        <dbReference type="EMBL" id="CAB4372536.1"/>
    </source>
</evidence>
<reference evidence="5" key="1">
    <citation type="submission" date="2020-05" db="EMBL/GenBank/DDBJ databases">
        <authorList>
            <person name="Chiriac C."/>
            <person name="Salcher M."/>
            <person name="Ghai R."/>
            <person name="Kavagutti S V."/>
        </authorList>
    </citation>
    <scope>NUCLEOTIDE SEQUENCE</scope>
</reference>
<dbReference type="Gene3D" id="3.40.50.720">
    <property type="entry name" value="NAD(P)-binding Rossmann-like Domain"/>
    <property type="match status" value="1"/>
</dbReference>
<dbReference type="PROSITE" id="PS00061">
    <property type="entry name" value="ADH_SHORT"/>
    <property type="match status" value="1"/>
</dbReference>
<dbReference type="CDD" id="cd05233">
    <property type="entry name" value="SDR_c"/>
    <property type="match status" value="1"/>
</dbReference>
<evidence type="ECO:0000313" key="6">
    <source>
        <dbReference type="EMBL" id="CAB4706009.1"/>
    </source>
</evidence>
<dbReference type="InterPro" id="IPR036291">
    <property type="entry name" value="NAD(P)-bd_dom_sf"/>
</dbReference>
<dbReference type="InterPro" id="IPR020904">
    <property type="entry name" value="Sc_DH/Rdtase_CS"/>
</dbReference>
<dbReference type="PRINTS" id="PR00081">
    <property type="entry name" value="GDHRDH"/>
</dbReference>
<protein>
    <submittedName>
        <fullName evidence="5">Unannotated protein</fullName>
    </submittedName>
</protein>
<feature type="domain" description="Ketoreductase" evidence="4">
    <location>
        <begin position="8"/>
        <end position="184"/>
    </location>
</feature>
<dbReference type="EMBL" id="CAFBOK010000065">
    <property type="protein sequence ID" value="CAB4980678.1"/>
    <property type="molecule type" value="Genomic_DNA"/>
</dbReference>
<organism evidence="5">
    <name type="scientific">freshwater metagenome</name>
    <dbReference type="NCBI Taxonomy" id="449393"/>
    <lineage>
        <taxon>unclassified sequences</taxon>
        <taxon>metagenomes</taxon>
        <taxon>ecological metagenomes</taxon>
    </lineage>
</organism>
<name>A0A6J6APW4_9ZZZZ</name>
<proteinExistence type="inferred from homology"/>
<dbReference type="EMBL" id="CAEZXY010000027">
    <property type="protein sequence ID" value="CAB4706009.1"/>
    <property type="molecule type" value="Genomic_DNA"/>
</dbReference>